<gene>
    <name evidence="1" type="ORF">LCGC14_2303380</name>
</gene>
<protein>
    <submittedName>
        <fullName evidence="1">Uncharacterized protein</fullName>
    </submittedName>
</protein>
<organism evidence="1">
    <name type="scientific">marine sediment metagenome</name>
    <dbReference type="NCBI Taxonomy" id="412755"/>
    <lineage>
        <taxon>unclassified sequences</taxon>
        <taxon>metagenomes</taxon>
        <taxon>ecological metagenomes</taxon>
    </lineage>
</organism>
<reference evidence="1" key="1">
    <citation type="journal article" date="2015" name="Nature">
        <title>Complex archaea that bridge the gap between prokaryotes and eukaryotes.</title>
        <authorList>
            <person name="Spang A."/>
            <person name="Saw J.H."/>
            <person name="Jorgensen S.L."/>
            <person name="Zaremba-Niedzwiedzka K."/>
            <person name="Martijn J."/>
            <person name="Lind A.E."/>
            <person name="van Eijk R."/>
            <person name="Schleper C."/>
            <person name="Guy L."/>
            <person name="Ettema T.J."/>
        </authorList>
    </citation>
    <scope>NUCLEOTIDE SEQUENCE</scope>
</reference>
<name>A0A0F9CN92_9ZZZZ</name>
<accession>A0A0F9CN92</accession>
<evidence type="ECO:0000313" key="1">
    <source>
        <dbReference type="EMBL" id="KKL50649.1"/>
    </source>
</evidence>
<comment type="caution">
    <text evidence="1">The sequence shown here is derived from an EMBL/GenBank/DDBJ whole genome shotgun (WGS) entry which is preliminary data.</text>
</comment>
<proteinExistence type="predicted"/>
<sequence>MRITINVTKRDITTSGEVDCPITRALRRVLGVRKNSRLGDGLLVGDTVIYFMPEDSWDDVDLASMPQLAQAFVDDFDNDRPLAPFSFVANFNQASAKRVGLTLPTA</sequence>
<dbReference type="EMBL" id="LAZR01032523">
    <property type="protein sequence ID" value="KKL50649.1"/>
    <property type="molecule type" value="Genomic_DNA"/>
</dbReference>
<dbReference type="AlphaFoldDB" id="A0A0F9CN92"/>